<proteinExistence type="predicted"/>
<accession>A0A383BH84</accession>
<sequence>MHLKHYKLQFLFTIIFPLFIIAQNEVCFEIEPNPNPLDLALSSFSKYVNVLDCFHIYAESSISDAKVLHAASVAAELLDNNEDGIVDDPLLEAELQSAEAMMPLFSSEWSPAMDDVWDYYDGCVSAALFNNEIDPSQPGHWGDDASVEEILHTINACGHVEIYPGTFSLWPNSSLMSDAMDIARGGQFINIPNQYPEEAWYHYDDWTCDYECMAIEY</sequence>
<dbReference type="AlphaFoldDB" id="A0A383BH84"/>
<protein>
    <submittedName>
        <fullName evidence="1">Uncharacterized protein</fullName>
    </submittedName>
</protein>
<name>A0A383BH84_9ZZZZ</name>
<organism evidence="1">
    <name type="scientific">marine metagenome</name>
    <dbReference type="NCBI Taxonomy" id="408172"/>
    <lineage>
        <taxon>unclassified sequences</taxon>
        <taxon>metagenomes</taxon>
        <taxon>ecological metagenomes</taxon>
    </lineage>
</organism>
<reference evidence="1" key="1">
    <citation type="submission" date="2018-05" db="EMBL/GenBank/DDBJ databases">
        <authorList>
            <person name="Lanie J.A."/>
            <person name="Ng W.-L."/>
            <person name="Kazmierczak K.M."/>
            <person name="Andrzejewski T.M."/>
            <person name="Davidsen T.M."/>
            <person name="Wayne K.J."/>
            <person name="Tettelin H."/>
            <person name="Glass J.I."/>
            <person name="Rusch D."/>
            <person name="Podicherti R."/>
            <person name="Tsui H.-C.T."/>
            <person name="Winkler M.E."/>
        </authorList>
    </citation>
    <scope>NUCLEOTIDE SEQUENCE</scope>
</reference>
<gene>
    <name evidence="1" type="ORF">METZ01_LOCUS472027</name>
</gene>
<evidence type="ECO:0000313" key="1">
    <source>
        <dbReference type="EMBL" id="SVE19173.1"/>
    </source>
</evidence>
<feature type="non-terminal residue" evidence="1">
    <location>
        <position position="217"/>
    </location>
</feature>
<dbReference type="EMBL" id="UINC01200335">
    <property type="protein sequence ID" value="SVE19173.1"/>
    <property type="molecule type" value="Genomic_DNA"/>
</dbReference>